<proteinExistence type="predicted"/>
<sequence length="204" mass="23264">MAIDKKNGGKSCSGGRFLRDPRSFDGVNEERAATWMSRMNRLKKSARIHDEETLLIVEENLVDKAESWWNVVGPKADTWEKFESLFKTQYLSDLEDSSVDKVAIRMEELFNFLGNKDQSLLVRTFLNAINSNIAYEVEKESKPATFAVAKERARQVEKSLLKYGVVVSNRQGTLKTGSLSNMQEQVADNYEITDSNPRFRPCQV</sequence>
<organism evidence="1 2">
    <name type="scientific">Mucor velutinosus</name>
    <dbReference type="NCBI Taxonomy" id="708070"/>
    <lineage>
        <taxon>Eukaryota</taxon>
        <taxon>Fungi</taxon>
        <taxon>Fungi incertae sedis</taxon>
        <taxon>Mucoromycota</taxon>
        <taxon>Mucoromycotina</taxon>
        <taxon>Mucoromycetes</taxon>
        <taxon>Mucorales</taxon>
        <taxon>Mucorineae</taxon>
        <taxon>Mucoraceae</taxon>
        <taxon>Mucor</taxon>
    </lineage>
</organism>
<dbReference type="RefSeq" id="XP_064687686.1">
    <property type="nucleotide sequence ID" value="XM_064823362.1"/>
</dbReference>
<reference evidence="1 2" key="1">
    <citation type="submission" date="2022-11" db="EMBL/GenBank/DDBJ databases">
        <title>Mucor velutinosus strain NIH1002 WGS.</title>
        <authorList>
            <person name="Subramanian P."/>
            <person name="Mullikin J.C."/>
            <person name="Segre J.A."/>
            <person name="Zelazny A.M."/>
        </authorList>
    </citation>
    <scope>NUCLEOTIDE SEQUENCE [LARGE SCALE GENOMIC DNA]</scope>
    <source>
        <strain evidence="1 2">NIH1002</strain>
    </source>
</reference>
<gene>
    <name evidence="1" type="ORF">ATC70_004008</name>
</gene>
<dbReference type="EMBL" id="JASEJX010000007">
    <property type="protein sequence ID" value="KAK4521020.1"/>
    <property type="molecule type" value="Genomic_DNA"/>
</dbReference>
<evidence type="ECO:0000313" key="1">
    <source>
        <dbReference type="EMBL" id="KAK4521020.1"/>
    </source>
</evidence>
<keyword evidence="2" id="KW-1185">Reference proteome</keyword>
<protein>
    <recommendedName>
        <fullName evidence="3">Retrotransposon gag domain-containing protein</fullName>
    </recommendedName>
</protein>
<accession>A0AAN7DRT0</accession>
<comment type="caution">
    <text evidence="1">The sequence shown here is derived from an EMBL/GenBank/DDBJ whole genome shotgun (WGS) entry which is preliminary data.</text>
</comment>
<dbReference type="AlphaFoldDB" id="A0AAN7DRT0"/>
<dbReference type="Proteomes" id="UP001304243">
    <property type="component" value="Unassembled WGS sequence"/>
</dbReference>
<evidence type="ECO:0000313" key="2">
    <source>
        <dbReference type="Proteomes" id="UP001304243"/>
    </source>
</evidence>
<name>A0AAN7DRT0_9FUNG</name>
<dbReference type="GeneID" id="89947710"/>
<evidence type="ECO:0008006" key="3">
    <source>
        <dbReference type="Google" id="ProtNLM"/>
    </source>
</evidence>